<dbReference type="HOGENOM" id="CLU_3389170_0_0_10"/>
<keyword evidence="2" id="KW-1185">Reference proteome</keyword>
<reference evidence="2" key="1">
    <citation type="submission" date="2012-02" db="EMBL/GenBank/DDBJ databases">
        <title>The complete genome of Echinicola vietnamensis DSM 17526.</title>
        <authorList>
            <person name="Lucas S."/>
            <person name="Copeland A."/>
            <person name="Lapidus A."/>
            <person name="Glavina del Rio T."/>
            <person name="Dalin E."/>
            <person name="Tice H."/>
            <person name="Bruce D."/>
            <person name="Goodwin L."/>
            <person name="Pitluck S."/>
            <person name="Peters L."/>
            <person name="Ovchinnikova G."/>
            <person name="Teshima H."/>
            <person name="Kyrpides N."/>
            <person name="Mavromatis K."/>
            <person name="Ivanova N."/>
            <person name="Brettin T."/>
            <person name="Detter J.C."/>
            <person name="Han C."/>
            <person name="Larimer F."/>
            <person name="Land M."/>
            <person name="Hauser L."/>
            <person name="Markowitz V."/>
            <person name="Cheng J.-F."/>
            <person name="Hugenholtz P."/>
            <person name="Woyke T."/>
            <person name="Wu D."/>
            <person name="Brambilla E."/>
            <person name="Klenk H.-P."/>
            <person name="Eisen J.A."/>
        </authorList>
    </citation>
    <scope>NUCLEOTIDE SEQUENCE [LARGE SCALE GENOMIC DNA]</scope>
    <source>
        <strain evidence="2">DSM 17526 / LMG 23754 / KMM 6221</strain>
    </source>
</reference>
<gene>
    <name evidence="1" type="ordered locus">Echvi_0443</name>
</gene>
<protein>
    <submittedName>
        <fullName evidence="1">Uncharacterized protein</fullName>
    </submittedName>
</protein>
<evidence type="ECO:0000313" key="1">
    <source>
        <dbReference type="EMBL" id="AGA76729.1"/>
    </source>
</evidence>
<dbReference type="Proteomes" id="UP000010796">
    <property type="component" value="Chromosome"/>
</dbReference>
<accession>L0FS13</accession>
<sequence length="32" mass="3648">MTHVFYFYKGIIGLVLKAKSSPSIPSFYKSTH</sequence>
<dbReference type="EMBL" id="CP003346">
    <property type="protein sequence ID" value="AGA76729.1"/>
    <property type="molecule type" value="Genomic_DNA"/>
</dbReference>
<organism evidence="1 2">
    <name type="scientific">Echinicola vietnamensis (strain DSM 17526 / LMG 23754 / KMM 6221)</name>
    <dbReference type="NCBI Taxonomy" id="926556"/>
    <lineage>
        <taxon>Bacteria</taxon>
        <taxon>Pseudomonadati</taxon>
        <taxon>Bacteroidota</taxon>
        <taxon>Cytophagia</taxon>
        <taxon>Cytophagales</taxon>
        <taxon>Cyclobacteriaceae</taxon>
        <taxon>Echinicola</taxon>
    </lineage>
</organism>
<dbReference type="KEGG" id="evi:Echvi_0443"/>
<proteinExistence type="predicted"/>
<name>L0FS13_ECHVK</name>
<dbReference type="AlphaFoldDB" id="L0FS13"/>
<evidence type="ECO:0000313" key="2">
    <source>
        <dbReference type="Proteomes" id="UP000010796"/>
    </source>
</evidence>